<dbReference type="RefSeq" id="WP_330091877.1">
    <property type="nucleotide sequence ID" value="NZ_JAUZMY010000010.1"/>
</dbReference>
<accession>A0ABU7K770</accession>
<keyword evidence="5 8" id="KW-0408">Iron</keyword>
<keyword evidence="6 8" id="KW-0411">Iron-sulfur</keyword>
<dbReference type="Proteomes" id="UP001356095">
    <property type="component" value="Unassembled WGS sequence"/>
</dbReference>
<keyword evidence="10" id="KW-1185">Reference proteome</keyword>
<comment type="function">
    <text evidence="8">Ferredoxins are iron-sulfur proteins that transfer electrons in a wide variety of metabolic reactions.</text>
</comment>
<evidence type="ECO:0000256" key="2">
    <source>
        <dbReference type="ARBA" id="ARBA00022448"/>
    </source>
</evidence>
<comment type="caution">
    <text evidence="9">The sequence shown here is derived from an EMBL/GenBank/DDBJ whole genome shotgun (WGS) entry which is preliminary data.</text>
</comment>
<dbReference type="InterPro" id="IPR001080">
    <property type="entry name" value="3Fe4S_ferredoxin"/>
</dbReference>
<evidence type="ECO:0000313" key="9">
    <source>
        <dbReference type="EMBL" id="MEE2038089.1"/>
    </source>
</evidence>
<keyword evidence="4 8" id="KW-0249">Electron transport</keyword>
<proteinExistence type="predicted"/>
<dbReference type="PRINTS" id="PR00352">
    <property type="entry name" value="3FE4SFRDOXIN"/>
</dbReference>
<evidence type="ECO:0000256" key="4">
    <source>
        <dbReference type="ARBA" id="ARBA00022982"/>
    </source>
</evidence>
<dbReference type="PANTHER" id="PTHR36923:SF3">
    <property type="entry name" value="FERREDOXIN"/>
    <property type="match status" value="1"/>
</dbReference>
<dbReference type="Pfam" id="PF13459">
    <property type="entry name" value="Fer4_15"/>
    <property type="match status" value="1"/>
</dbReference>
<sequence length="65" mass="6937">MRVRVDRASCENHGQCVFAAPGVFSFDDDEELLYEEAPGPGQGEAVARAVRSCPVRAITVEGGRG</sequence>
<evidence type="ECO:0000256" key="1">
    <source>
        <dbReference type="ARBA" id="ARBA00001927"/>
    </source>
</evidence>
<evidence type="ECO:0000256" key="6">
    <source>
        <dbReference type="ARBA" id="ARBA00023014"/>
    </source>
</evidence>
<keyword evidence="7" id="KW-0003">3Fe-4S</keyword>
<protein>
    <recommendedName>
        <fullName evidence="8">Ferredoxin</fullName>
    </recommendedName>
</protein>
<dbReference type="EMBL" id="JAUZMY010000010">
    <property type="protein sequence ID" value="MEE2038089.1"/>
    <property type="molecule type" value="Genomic_DNA"/>
</dbReference>
<evidence type="ECO:0000256" key="8">
    <source>
        <dbReference type="RuleBase" id="RU368020"/>
    </source>
</evidence>
<keyword evidence="3 8" id="KW-0479">Metal-binding</keyword>
<reference evidence="9 10" key="1">
    <citation type="submission" date="2023-08" db="EMBL/GenBank/DDBJ databases">
        <authorList>
            <person name="Girao M."/>
            <person name="Carvalho M.F."/>
        </authorList>
    </citation>
    <scope>NUCLEOTIDE SEQUENCE [LARGE SCALE GENOMIC DNA]</scope>
    <source>
        <strain evidence="9 10">CT-R113</strain>
    </source>
</reference>
<dbReference type="InterPro" id="IPR051269">
    <property type="entry name" value="Fe-S_cluster_ET"/>
</dbReference>
<keyword evidence="2 8" id="KW-0813">Transport</keyword>
<dbReference type="Gene3D" id="3.30.70.20">
    <property type="match status" value="1"/>
</dbReference>
<evidence type="ECO:0000256" key="7">
    <source>
        <dbReference type="ARBA" id="ARBA00023291"/>
    </source>
</evidence>
<evidence type="ECO:0000256" key="5">
    <source>
        <dbReference type="ARBA" id="ARBA00023004"/>
    </source>
</evidence>
<dbReference type="PANTHER" id="PTHR36923">
    <property type="entry name" value="FERREDOXIN"/>
    <property type="match status" value="1"/>
</dbReference>
<name>A0ABU7K770_9ACTN</name>
<organism evidence="9 10">
    <name type="scientific">Nocardiopsis codii</name>
    <dbReference type="NCBI Taxonomy" id="3065942"/>
    <lineage>
        <taxon>Bacteria</taxon>
        <taxon>Bacillati</taxon>
        <taxon>Actinomycetota</taxon>
        <taxon>Actinomycetes</taxon>
        <taxon>Streptosporangiales</taxon>
        <taxon>Nocardiopsidaceae</taxon>
        <taxon>Nocardiopsis</taxon>
    </lineage>
</organism>
<dbReference type="SUPFAM" id="SSF54862">
    <property type="entry name" value="4Fe-4S ferredoxins"/>
    <property type="match status" value="1"/>
</dbReference>
<evidence type="ECO:0000313" key="10">
    <source>
        <dbReference type="Proteomes" id="UP001356095"/>
    </source>
</evidence>
<gene>
    <name evidence="9" type="ORF">Q8791_12770</name>
</gene>
<comment type="cofactor">
    <cofactor evidence="1">
        <name>[3Fe-4S] cluster</name>
        <dbReference type="ChEBI" id="CHEBI:21137"/>
    </cofactor>
</comment>
<evidence type="ECO:0000256" key="3">
    <source>
        <dbReference type="ARBA" id="ARBA00022723"/>
    </source>
</evidence>